<dbReference type="KEGG" id="gph:GEMMAAP_13005"/>
<dbReference type="AlphaFoldDB" id="A0A143BKB7"/>
<keyword evidence="2" id="KW-1133">Transmembrane helix</keyword>
<keyword evidence="4" id="KW-1185">Reference proteome</keyword>
<dbReference type="STRING" id="1379270.GEMMAAP_13005"/>
<keyword evidence="2" id="KW-0812">Transmembrane</keyword>
<protein>
    <submittedName>
        <fullName evidence="3">Uncharacterized protein</fullName>
    </submittedName>
</protein>
<evidence type="ECO:0000256" key="1">
    <source>
        <dbReference type="SAM" id="MobiDB-lite"/>
    </source>
</evidence>
<reference evidence="3 4" key="2">
    <citation type="journal article" date="2016" name="Environ. Microbiol. Rep.">
        <title>Metagenomic evidence for the presence of phototrophic Gemmatimonadetes bacteria in diverse environments.</title>
        <authorList>
            <person name="Zeng Y."/>
            <person name="Baumbach J."/>
            <person name="Barbosa E.G."/>
            <person name="Azevedo V."/>
            <person name="Zhang C."/>
            <person name="Koblizek M."/>
        </authorList>
    </citation>
    <scope>NUCLEOTIDE SEQUENCE [LARGE SCALE GENOMIC DNA]</scope>
    <source>
        <strain evidence="3 4">AP64</strain>
    </source>
</reference>
<evidence type="ECO:0000313" key="3">
    <source>
        <dbReference type="EMBL" id="AMW05479.1"/>
    </source>
</evidence>
<feature type="region of interest" description="Disordered" evidence="1">
    <location>
        <begin position="1"/>
        <end position="64"/>
    </location>
</feature>
<keyword evidence="2" id="KW-0472">Membrane</keyword>
<proteinExistence type="predicted"/>
<evidence type="ECO:0000313" key="4">
    <source>
        <dbReference type="Proteomes" id="UP000076404"/>
    </source>
</evidence>
<feature type="transmembrane region" description="Helical" evidence="2">
    <location>
        <begin position="76"/>
        <end position="97"/>
    </location>
</feature>
<gene>
    <name evidence="3" type="ORF">GEMMAAP_13005</name>
</gene>
<sequence>MAADKFRAAQRPAGWMPPSPAAAKPEDPSMMGGRALYATGKPSRQAGAQRARMAGTADYTSPPVSASVSRAERDHVLVTSLVVVFVMLTIAIASLKVSGSMTADRSRTAVSGTLTKVYAQQSAFRILNQRFATWPELRARGMTLPTEQRVVESNASRSHWFMSVRDTNTGIICSRTGELFDDSPLDRKPSCSTDTK</sequence>
<evidence type="ECO:0000256" key="2">
    <source>
        <dbReference type="SAM" id="Phobius"/>
    </source>
</evidence>
<organism evidence="3 4">
    <name type="scientific">Gemmatimonas phototrophica</name>
    <dbReference type="NCBI Taxonomy" id="1379270"/>
    <lineage>
        <taxon>Bacteria</taxon>
        <taxon>Pseudomonadati</taxon>
        <taxon>Gemmatimonadota</taxon>
        <taxon>Gemmatimonadia</taxon>
        <taxon>Gemmatimonadales</taxon>
        <taxon>Gemmatimonadaceae</taxon>
        <taxon>Gemmatimonas</taxon>
    </lineage>
</organism>
<feature type="compositionally biased region" description="Low complexity" evidence="1">
    <location>
        <begin position="44"/>
        <end position="57"/>
    </location>
</feature>
<dbReference type="eggNOG" id="ENOG503294Q">
    <property type="taxonomic scope" value="Bacteria"/>
</dbReference>
<reference evidence="3 4" key="1">
    <citation type="journal article" date="2014" name="Proc. Natl. Acad. Sci. U.S.A.">
        <title>Functional type 2 photosynthetic reaction centers found in the rare bacterial phylum Gemmatimonadetes.</title>
        <authorList>
            <person name="Zeng Y."/>
            <person name="Feng F."/>
            <person name="Medova H."/>
            <person name="Dean J."/>
            <person name="Koblizek M."/>
        </authorList>
    </citation>
    <scope>NUCLEOTIDE SEQUENCE [LARGE SCALE GENOMIC DNA]</scope>
    <source>
        <strain evidence="3 4">AP64</strain>
    </source>
</reference>
<accession>A0A143BKB7</accession>
<dbReference type="Proteomes" id="UP000076404">
    <property type="component" value="Chromosome"/>
</dbReference>
<name>A0A143BKB7_9BACT</name>
<dbReference type="EMBL" id="CP011454">
    <property type="protein sequence ID" value="AMW05479.1"/>
    <property type="molecule type" value="Genomic_DNA"/>
</dbReference>